<dbReference type="GO" id="GO:0008270">
    <property type="term" value="F:zinc ion binding"/>
    <property type="evidence" value="ECO:0007669"/>
    <property type="project" value="UniProtKB-KW"/>
</dbReference>
<gene>
    <name evidence="13" type="ORF">AB205_0002320</name>
</gene>
<keyword evidence="6 10" id="KW-0863">Zinc-finger</keyword>
<dbReference type="FunFam" id="3.30.160.60:FF:000358">
    <property type="entry name" value="zinc finger protein 24"/>
    <property type="match status" value="1"/>
</dbReference>
<keyword evidence="7" id="KW-0862">Zinc</keyword>
<feature type="non-terminal residue" evidence="13">
    <location>
        <position position="291"/>
    </location>
</feature>
<keyword evidence="9" id="KW-0539">Nucleus</keyword>
<dbReference type="InterPro" id="IPR013087">
    <property type="entry name" value="Znf_C2H2_type"/>
</dbReference>
<dbReference type="FunFam" id="3.30.160.60:FF:000478">
    <property type="entry name" value="Zinc finger protein 133"/>
    <property type="match status" value="1"/>
</dbReference>
<proteinExistence type="inferred from homology"/>
<keyword evidence="4" id="KW-0479">Metal-binding</keyword>
<feature type="compositionally biased region" description="Polar residues" evidence="11">
    <location>
        <begin position="134"/>
        <end position="149"/>
    </location>
</feature>
<sequence length="291" mass="32649">GSSNGNPPERCPLYSWDSTQEGHTIPHHQQGEDLIDIKVKVKVEEETYMRGIQSTEESGLMVPIKDEESFHVMMENQPPLTSPDGHHVRNTSEGDIFSSPDYDAENNEITEYSPEVNQMSEMTHHRPYHVETSMDPSNPEESSDQSHPVTSDIHLHSHSADPSTPPSIPKESSLIHEGFPTGESSLSCLECGKYFKRKSELLLHLKTHTMENLSGSECGKTFTEESKLLTDQKSHKSNDTNSCSECGKHFIRKASLIIHLRSHTGERPYSCSECGKCFSQKGGLLIHQRIH</sequence>
<dbReference type="GO" id="GO:0000978">
    <property type="term" value="F:RNA polymerase II cis-regulatory region sequence-specific DNA binding"/>
    <property type="evidence" value="ECO:0007669"/>
    <property type="project" value="TreeGrafter"/>
</dbReference>
<evidence type="ECO:0000256" key="10">
    <source>
        <dbReference type="PROSITE-ProRule" id="PRU00042"/>
    </source>
</evidence>
<dbReference type="Pfam" id="PF00096">
    <property type="entry name" value="zf-C2H2"/>
    <property type="match status" value="3"/>
</dbReference>
<feature type="non-terminal residue" evidence="13">
    <location>
        <position position="1"/>
    </location>
</feature>
<evidence type="ECO:0000256" key="11">
    <source>
        <dbReference type="SAM" id="MobiDB-lite"/>
    </source>
</evidence>
<dbReference type="OrthoDB" id="8922241at2759"/>
<dbReference type="Proteomes" id="UP000228934">
    <property type="component" value="Unassembled WGS sequence"/>
</dbReference>
<comment type="subcellular location">
    <subcellularLocation>
        <location evidence="2">Nucleus</location>
    </subcellularLocation>
</comment>
<keyword evidence="14" id="KW-1185">Reference proteome</keyword>
<name>A0A2G9Q305_AQUCT</name>
<feature type="region of interest" description="Disordered" evidence="11">
    <location>
        <begin position="1"/>
        <end position="28"/>
    </location>
</feature>
<comment type="function">
    <text evidence="1">May be involved in transcriptional regulation.</text>
</comment>
<evidence type="ECO:0000256" key="2">
    <source>
        <dbReference type="ARBA" id="ARBA00004123"/>
    </source>
</evidence>
<evidence type="ECO:0000256" key="3">
    <source>
        <dbReference type="ARBA" id="ARBA00006991"/>
    </source>
</evidence>
<feature type="domain" description="C2H2-type" evidence="12">
    <location>
        <begin position="241"/>
        <end position="268"/>
    </location>
</feature>
<keyword evidence="5" id="KW-0677">Repeat</keyword>
<dbReference type="EMBL" id="KZ059040">
    <property type="protein sequence ID" value="PIO09561.1"/>
    <property type="molecule type" value="Genomic_DNA"/>
</dbReference>
<dbReference type="PROSITE" id="PS00028">
    <property type="entry name" value="ZINC_FINGER_C2H2_1"/>
    <property type="match status" value="3"/>
</dbReference>
<dbReference type="GO" id="GO:0005634">
    <property type="term" value="C:nucleus"/>
    <property type="evidence" value="ECO:0007669"/>
    <property type="project" value="UniProtKB-SubCell"/>
</dbReference>
<evidence type="ECO:0000313" key="13">
    <source>
        <dbReference type="EMBL" id="PIO09561.1"/>
    </source>
</evidence>
<dbReference type="GO" id="GO:0000981">
    <property type="term" value="F:DNA-binding transcription factor activity, RNA polymerase II-specific"/>
    <property type="evidence" value="ECO:0007669"/>
    <property type="project" value="TreeGrafter"/>
</dbReference>
<dbReference type="SMART" id="SM00355">
    <property type="entry name" value="ZnF_C2H2"/>
    <property type="match status" value="3"/>
</dbReference>
<dbReference type="PANTHER" id="PTHR23226">
    <property type="entry name" value="ZINC FINGER AND SCAN DOMAIN-CONTAINING"/>
    <property type="match status" value="1"/>
</dbReference>
<dbReference type="PROSITE" id="PS50157">
    <property type="entry name" value="ZINC_FINGER_C2H2_2"/>
    <property type="match status" value="3"/>
</dbReference>
<dbReference type="AlphaFoldDB" id="A0A2G9Q305"/>
<evidence type="ECO:0000259" key="12">
    <source>
        <dbReference type="PROSITE" id="PS50157"/>
    </source>
</evidence>
<evidence type="ECO:0000256" key="9">
    <source>
        <dbReference type="ARBA" id="ARBA00023242"/>
    </source>
</evidence>
<dbReference type="SUPFAM" id="SSF57667">
    <property type="entry name" value="beta-beta-alpha zinc fingers"/>
    <property type="match status" value="2"/>
</dbReference>
<evidence type="ECO:0000313" key="14">
    <source>
        <dbReference type="Proteomes" id="UP000228934"/>
    </source>
</evidence>
<evidence type="ECO:0000256" key="7">
    <source>
        <dbReference type="ARBA" id="ARBA00022833"/>
    </source>
</evidence>
<feature type="domain" description="C2H2-type" evidence="12">
    <location>
        <begin position="186"/>
        <end position="213"/>
    </location>
</feature>
<feature type="domain" description="C2H2-type" evidence="12">
    <location>
        <begin position="269"/>
        <end position="291"/>
    </location>
</feature>
<dbReference type="PANTHER" id="PTHR23226:SF416">
    <property type="entry name" value="FI01424P"/>
    <property type="match status" value="1"/>
</dbReference>
<accession>A0A2G9Q305</accession>
<dbReference type="InterPro" id="IPR036236">
    <property type="entry name" value="Znf_C2H2_sf"/>
</dbReference>
<comment type="similarity">
    <text evidence="3">Belongs to the krueppel C2H2-type zinc-finger protein family.</text>
</comment>
<keyword evidence="8" id="KW-0238">DNA-binding</keyword>
<reference evidence="14" key="1">
    <citation type="journal article" date="2017" name="Nat. Commun.">
        <title>The North American bullfrog draft genome provides insight into hormonal regulation of long noncoding RNA.</title>
        <authorList>
            <person name="Hammond S.A."/>
            <person name="Warren R.L."/>
            <person name="Vandervalk B.P."/>
            <person name="Kucuk E."/>
            <person name="Khan H."/>
            <person name="Gibb E.A."/>
            <person name="Pandoh P."/>
            <person name="Kirk H."/>
            <person name="Zhao Y."/>
            <person name="Jones M."/>
            <person name="Mungall A.J."/>
            <person name="Coope R."/>
            <person name="Pleasance S."/>
            <person name="Moore R.A."/>
            <person name="Holt R.A."/>
            <person name="Round J.M."/>
            <person name="Ohora S."/>
            <person name="Walle B.V."/>
            <person name="Veldhoen N."/>
            <person name="Helbing C.C."/>
            <person name="Birol I."/>
        </authorList>
    </citation>
    <scope>NUCLEOTIDE SEQUENCE [LARGE SCALE GENOMIC DNA]</scope>
</reference>
<dbReference type="FunFam" id="3.30.160.60:FF:000100">
    <property type="entry name" value="Zinc finger 45-like"/>
    <property type="match status" value="1"/>
</dbReference>
<evidence type="ECO:0000256" key="4">
    <source>
        <dbReference type="ARBA" id="ARBA00022723"/>
    </source>
</evidence>
<evidence type="ECO:0000256" key="5">
    <source>
        <dbReference type="ARBA" id="ARBA00022737"/>
    </source>
</evidence>
<evidence type="ECO:0000256" key="8">
    <source>
        <dbReference type="ARBA" id="ARBA00023125"/>
    </source>
</evidence>
<organism evidence="13 14">
    <name type="scientific">Aquarana catesbeiana</name>
    <name type="common">American bullfrog</name>
    <name type="synonym">Rana catesbeiana</name>
    <dbReference type="NCBI Taxonomy" id="8400"/>
    <lineage>
        <taxon>Eukaryota</taxon>
        <taxon>Metazoa</taxon>
        <taxon>Chordata</taxon>
        <taxon>Craniata</taxon>
        <taxon>Vertebrata</taxon>
        <taxon>Euteleostomi</taxon>
        <taxon>Amphibia</taxon>
        <taxon>Batrachia</taxon>
        <taxon>Anura</taxon>
        <taxon>Neobatrachia</taxon>
        <taxon>Ranoidea</taxon>
        <taxon>Ranidae</taxon>
        <taxon>Aquarana</taxon>
    </lineage>
</organism>
<dbReference type="Gene3D" id="3.30.160.60">
    <property type="entry name" value="Classic Zinc Finger"/>
    <property type="match status" value="3"/>
</dbReference>
<evidence type="ECO:0000256" key="1">
    <source>
        <dbReference type="ARBA" id="ARBA00003767"/>
    </source>
</evidence>
<protein>
    <recommendedName>
        <fullName evidence="12">C2H2-type domain-containing protein</fullName>
    </recommendedName>
</protein>
<evidence type="ECO:0000256" key="6">
    <source>
        <dbReference type="ARBA" id="ARBA00022771"/>
    </source>
</evidence>
<feature type="region of interest" description="Disordered" evidence="11">
    <location>
        <begin position="129"/>
        <end position="176"/>
    </location>
</feature>